<keyword evidence="2" id="KW-1185">Reference proteome</keyword>
<reference evidence="1 2" key="1">
    <citation type="journal article" date="2013" name="Curr. Biol.">
        <title>The Genome of the Foraminiferan Reticulomyxa filosa.</title>
        <authorList>
            <person name="Glockner G."/>
            <person name="Hulsmann N."/>
            <person name="Schleicher M."/>
            <person name="Noegel A.A."/>
            <person name="Eichinger L."/>
            <person name="Gallinger C."/>
            <person name="Pawlowski J."/>
            <person name="Sierra R."/>
            <person name="Euteneuer U."/>
            <person name="Pillet L."/>
            <person name="Moustafa A."/>
            <person name="Platzer M."/>
            <person name="Groth M."/>
            <person name="Szafranski K."/>
            <person name="Schliwa M."/>
        </authorList>
    </citation>
    <scope>NUCLEOTIDE SEQUENCE [LARGE SCALE GENOMIC DNA]</scope>
</reference>
<dbReference type="AlphaFoldDB" id="X6P1X6"/>
<protein>
    <submittedName>
        <fullName evidence="1">Uncharacterized protein</fullName>
    </submittedName>
</protein>
<accession>X6P1X6</accession>
<feature type="non-terminal residue" evidence="1">
    <location>
        <position position="1"/>
    </location>
</feature>
<evidence type="ECO:0000313" key="2">
    <source>
        <dbReference type="Proteomes" id="UP000023152"/>
    </source>
</evidence>
<comment type="caution">
    <text evidence="1">The sequence shown here is derived from an EMBL/GenBank/DDBJ whole genome shotgun (WGS) entry which is preliminary data.</text>
</comment>
<sequence length="110" mass="12879">DEKLEKSELDGIEALKNLIIVAVPQISGETLRLVLGMKENNHPKILNNQMMTQELKETRRWKRQMYGSKPTKNGLSKLWERKLKEQERSKTVSADQLKMVTLEVEFERKV</sequence>
<dbReference type="Proteomes" id="UP000023152">
    <property type="component" value="Unassembled WGS sequence"/>
</dbReference>
<organism evidence="1 2">
    <name type="scientific">Reticulomyxa filosa</name>
    <dbReference type="NCBI Taxonomy" id="46433"/>
    <lineage>
        <taxon>Eukaryota</taxon>
        <taxon>Sar</taxon>
        <taxon>Rhizaria</taxon>
        <taxon>Retaria</taxon>
        <taxon>Foraminifera</taxon>
        <taxon>Monothalamids</taxon>
        <taxon>Reticulomyxidae</taxon>
        <taxon>Reticulomyxa</taxon>
    </lineage>
</organism>
<evidence type="ECO:0000313" key="1">
    <source>
        <dbReference type="EMBL" id="ETO32069.1"/>
    </source>
</evidence>
<name>X6P1X6_RETFI</name>
<gene>
    <name evidence="1" type="ORF">RFI_05049</name>
</gene>
<proteinExistence type="predicted"/>
<dbReference type="EMBL" id="ASPP01004508">
    <property type="protein sequence ID" value="ETO32069.1"/>
    <property type="molecule type" value="Genomic_DNA"/>
</dbReference>